<evidence type="ECO:0000313" key="7">
    <source>
        <dbReference type="EMBL" id="EKE74409.1"/>
    </source>
</evidence>
<evidence type="ECO:0000313" key="8">
    <source>
        <dbReference type="Proteomes" id="UP000006762"/>
    </source>
</evidence>
<dbReference type="InterPro" id="IPR002509">
    <property type="entry name" value="NODB_dom"/>
</dbReference>
<keyword evidence="5" id="KW-0732">Signal</keyword>
<gene>
    <name evidence="7" type="ORF">B30_01745</name>
</gene>
<reference evidence="7 8" key="1">
    <citation type="submission" date="2012-09" db="EMBL/GenBank/DDBJ databases">
        <title>Celeribacter baekdonensis B30 Genome Sequencing.</title>
        <authorList>
            <person name="Wang W."/>
        </authorList>
    </citation>
    <scope>NUCLEOTIDE SEQUENCE [LARGE SCALE GENOMIC DNA]</scope>
    <source>
        <strain evidence="7 8">B30</strain>
    </source>
</reference>
<dbReference type="InterPro" id="IPR011330">
    <property type="entry name" value="Glyco_hydro/deAcase_b/a-brl"/>
</dbReference>
<evidence type="ECO:0000256" key="5">
    <source>
        <dbReference type="SAM" id="SignalP"/>
    </source>
</evidence>
<comment type="caution">
    <text evidence="7">The sequence shown here is derived from an EMBL/GenBank/DDBJ whole genome shotgun (WGS) entry which is preliminary data.</text>
</comment>
<dbReference type="Gene3D" id="3.20.20.370">
    <property type="entry name" value="Glycoside hydrolase/deacetylase"/>
    <property type="match status" value="1"/>
</dbReference>
<dbReference type="EMBL" id="AMRK01000001">
    <property type="protein sequence ID" value="EKE74409.1"/>
    <property type="molecule type" value="Genomic_DNA"/>
</dbReference>
<proteinExistence type="inferred from homology"/>
<feature type="signal peptide" evidence="5">
    <location>
        <begin position="1"/>
        <end position="24"/>
    </location>
</feature>
<dbReference type="PATRIC" id="fig|1208323.3.peg.358"/>
<evidence type="ECO:0000256" key="4">
    <source>
        <dbReference type="ARBA" id="ARBA00032976"/>
    </source>
</evidence>
<dbReference type="SUPFAM" id="SSF88713">
    <property type="entry name" value="Glycoside hydrolase/deacetylase"/>
    <property type="match status" value="1"/>
</dbReference>
<accession>K2JVR9</accession>
<evidence type="ECO:0000256" key="3">
    <source>
        <dbReference type="ARBA" id="ARBA00020071"/>
    </source>
</evidence>
<name>K2JVR9_9RHOB</name>
<comment type="function">
    <text evidence="1">Is involved in generating a small heat-stable compound (Nod), an acylated oligomer of N-acetylglucosamine, that stimulates mitosis in various plant protoplasts.</text>
</comment>
<dbReference type="GO" id="GO:0005975">
    <property type="term" value="P:carbohydrate metabolic process"/>
    <property type="evidence" value="ECO:0007669"/>
    <property type="project" value="InterPro"/>
</dbReference>
<feature type="chain" id="PRO_5003859345" description="Chitooligosaccharide deacetylase" evidence="5">
    <location>
        <begin position="25"/>
        <end position="383"/>
    </location>
</feature>
<evidence type="ECO:0000256" key="2">
    <source>
        <dbReference type="ARBA" id="ARBA00010973"/>
    </source>
</evidence>
<dbReference type="RefSeq" id="WP_009570257.1">
    <property type="nucleotide sequence ID" value="NZ_AMRK01000001.1"/>
</dbReference>
<comment type="similarity">
    <text evidence="2">Belongs to the polysaccharide deacetylase family.</text>
</comment>
<dbReference type="AlphaFoldDB" id="K2JVR9"/>
<evidence type="ECO:0000256" key="1">
    <source>
        <dbReference type="ARBA" id="ARBA00003236"/>
    </source>
</evidence>
<dbReference type="Pfam" id="PF01522">
    <property type="entry name" value="Polysacc_deac_1"/>
    <property type="match status" value="1"/>
</dbReference>
<feature type="domain" description="NodB homology" evidence="6">
    <location>
        <begin position="57"/>
        <end position="149"/>
    </location>
</feature>
<dbReference type="GO" id="GO:0016810">
    <property type="term" value="F:hydrolase activity, acting on carbon-nitrogen (but not peptide) bonds"/>
    <property type="evidence" value="ECO:0007669"/>
    <property type="project" value="InterPro"/>
</dbReference>
<dbReference type="OrthoDB" id="9771584at2"/>
<keyword evidence="8" id="KW-1185">Reference proteome</keyword>
<evidence type="ECO:0000259" key="6">
    <source>
        <dbReference type="Pfam" id="PF01522"/>
    </source>
</evidence>
<dbReference type="Proteomes" id="UP000006762">
    <property type="component" value="Unassembled WGS sequence"/>
</dbReference>
<protein>
    <recommendedName>
        <fullName evidence="3">Chitooligosaccharide deacetylase</fullName>
    </recommendedName>
    <alternativeName>
        <fullName evidence="4">Nodulation protein B</fullName>
    </alternativeName>
</protein>
<sequence>MKPTSRILASLAVASSLLATGLAADEITPINGLVYLINTDTEEPIDGLLRWELELRERGLTAMVKASNPVLEAYPEIFRRLAATGHEIIGGYSGICWDKPYEEQRAAMHEVKSYMEDLTGHPMRIFACSYSSYDENTLRAAEDLGVPYVLARGTEDVRAVIYRPEEYDVGLIEVSNVAFGELGRGSLCDISLFSRGATEADFAQVFAESIARHPDSMILVSHPHIGGTKAGYWEVYEAALAEPGLAWRPFDAWVKAVTVIKRPLARIPENRDLQYLEPQPAVPLEEIADLPEVGDKLVMFHNGEGPMCREAAAFIASLDYPVEEHLVGERNFLPMLETYRSRYAASEGVSERFELFPLIFIEGRAFSGFDDVVRSAIEAEVAD</sequence>
<organism evidence="7 8">
    <name type="scientific">Celeribacter baekdonensis B30</name>
    <dbReference type="NCBI Taxonomy" id="1208323"/>
    <lineage>
        <taxon>Bacteria</taxon>
        <taxon>Pseudomonadati</taxon>
        <taxon>Pseudomonadota</taxon>
        <taxon>Alphaproteobacteria</taxon>
        <taxon>Rhodobacterales</taxon>
        <taxon>Roseobacteraceae</taxon>
        <taxon>Celeribacter</taxon>
    </lineage>
</organism>